<feature type="compositionally biased region" description="Polar residues" evidence="1">
    <location>
        <begin position="155"/>
        <end position="166"/>
    </location>
</feature>
<evidence type="ECO:0000313" key="2">
    <source>
        <dbReference type="EMBL" id="VTJ51772.1"/>
    </source>
</evidence>
<reference evidence="2" key="1">
    <citation type="submission" date="2019-04" db="EMBL/GenBank/DDBJ databases">
        <authorList>
            <person name="Alioto T."/>
            <person name="Alioto T."/>
        </authorList>
    </citation>
    <scope>NUCLEOTIDE SEQUENCE [LARGE SCALE GENOMIC DNA]</scope>
</reference>
<dbReference type="Proteomes" id="UP000335636">
    <property type="component" value="Unassembled WGS sequence"/>
</dbReference>
<protein>
    <submittedName>
        <fullName evidence="2">Uncharacterized protein</fullName>
    </submittedName>
</protein>
<feature type="region of interest" description="Disordered" evidence="1">
    <location>
        <begin position="146"/>
        <end position="166"/>
    </location>
</feature>
<proteinExistence type="predicted"/>
<dbReference type="AlphaFoldDB" id="A0A5E4A502"/>
<dbReference type="EMBL" id="CABDUW010000009">
    <property type="protein sequence ID" value="VTJ51772.1"/>
    <property type="molecule type" value="Genomic_DNA"/>
</dbReference>
<comment type="caution">
    <text evidence="2">The sequence shown here is derived from an EMBL/GenBank/DDBJ whole genome shotgun (WGS) entry which is preliminary data.</text>
</comment>
<evidence type="ECO:0000313" key="3">
    <source>
        <dbReference type="Proteomes" id="UP000335636"/>
    </source>
</evidence>
<accession>A0A5E4A502</accession>
<sequence>MPLLWLQPVYPQLAQTGAQGSGENWRICGRVVATIPGNRRPVQRGSTRHRAEAVRPWNLESQPPVVSGFQEPGVSPAHRTGHGRQELYYGQSQSLSAVNAGWGRVDKGIQGLRLFCLGDKSPDPHTKKKKKCSRVRWYIPAIPPTQEREAGELQVQGQPGQISKTL</sequence>
<name>A0A5E4A502_MARMO</name>
<evidence type="ECO:0000256" key="1">
    <source>
        <dbReference type="SAM" id="MobiDB-lite"/>
    </source>
</evidence>
<organism evidence="2 3">
    <name type="scientific">Marmota monax</name>
    <name type="common">Woodchuck</name>
    <dbReference type="NCBI Taxonomy" id="9995"/>
    <lineage>
        <taxon>Eukaryota</taxon>
        <taxon>Metazoa</taxon>
        <taxon>Chordata</taxon>
        <taxon>Craniata</taxon>
        <taxon>Vertebrata</taxon>
        <taxon>Euteleostomi</taxon>
        <taxon>Mammalia</taxon>
        <taxon>Eutheria</taxon>
        <taxon>Euarchontoglires</taxon>
        <taxon>Glires</taxon>
        <taxon>Rodentia</taxon>
        <taxon>Sciuromorpha</taxon>
        <taxon>Sciuridae</taxon>
        <taxon>Xerinae</taxon>
        <taxon>Marmotini</taxon>
        <taxon>Marmota</taxon>
    </lineage>
</organism>
<keyword evidence="3" id="KW-1185">Reference proteome</keyword>
<gene>
    <name evidence="2" type="ORF">MONAX_5E000403</name>
</gene>